<evidence type="ECO:0000256" key="2">
    <source>
        <dbReference type="ARBA" id="ARBA00022741"/>
    </source>
</evidence>
<dbReference type="InterPro" id="IPR019489">
    <property type="entry name" value="Clp_ATPase_C"/>
</dbReference>
<evidence type="ECO:0000256" key="7">
    <source>
        <dbReference type="SAM" id="MobiDB-lite"/>
    </source>
</evidence>
<dbReference type="Pfam" id="PF00004">
    <property type="entry name" value="AAA"/>
    <property type="match status" value="1"/>
</dbReference>
<evidence type="ECO:0000313" key="9">
    <source>
        <dbReference type="EMBL" id="RJF73372.1"/>
    </source>
</evidence>
<dbReference type="SUPFAM" id="SSF81923">
    <property type="entry name" value="Double Clp-N motif"/>
    <property type="match status" value="1"/>
</dbReference>
<dbReference type="GO" id="GO:0034605">
    <property type="term" value="P:cellular response to heat"/>
    <property type="evidence" value="ECO:0007669"/>
    <property type="project" value="TreeGrafter"/>
</dbReference>
<dbReference type="PROSITE" id="PS00870">
    <property type="entry name" value="CLPAB_1"/>
    <property type="match status" value="1"/>
</dbReference>
<comment type="similarity">
    <text evidence="6">Belongs to the ClpA/ClpB family.</text>
</comment>
<keyword evidence="3 6" id="KW-0067">ATP-binding</keyword>
<comment type="caution">
    <text evidence="9">The sequence shown here is derived from an EMBL/GenBank/DDBJ whole genome shotgun (WGS) entry which is preliminary data.</text>
</comment>
<keyword evidence="4 6" id="KW-0143">Chaperone</keyword>
<gene>
    <name evidence="9" type="ORF">D3875_19295</name>
</gene>
<keyword evidence="2 6" id="KW-0547">Nucleotide-binding</keyword>
<dbReference type="Pfam" id="PF02861">
    <property type="entry name" value="Clp_N"/>
    <property type="match status" value="1"/>
</dbReference>
<evidence type="ECO:0000256" key="4">
    <source>
        <dbReference type="ARBA" id="ARBA00023186"/>
    </source>
</evidence>
<dbReference type="Pfam" id="PF10431">
    <property type="entry name" value="ClpB_D2-small"/>
    <property type="match status" value="1"/>
</dbReference>
<dbReference type="PANTHER" id="PTHR11638:SF111">
    <property type="entry name" value="ATP-DEPENDENT CLP PROTEASE ATP-BINDING SUBUNIT CLPA"/>
    <property type="match status" value="1"/>
</dbReference>
<dbReference type="CDD" id="cd00009">
    <property type="entry name" value="AAA"/>
    <property type="match status" value="1"/>
</dbReference>
<evidence type="ECO:0000256" key="3">
    <source>
        <dbReference type="ARBA" id="ARBA00022840"/>
    </source>
</evidence>
<dbReference type="InterPro" id="IPR028299">
    <property type="entry name" value="ClpA/B_CS2"/>
</dbReference>
<dbReference type="Pfam" id="PF17871">
    <property type="entry name" value="AAA_lid_9"/>
    <property type="match status" value="1"/>
</dbReference>
<dbReference type="InterPro" id="IPR018368">
    <property type="entry name" value="ClpA/B_CS1"/>
</dbReference>
<dbReference type="PROSITE" id="PS00871">
    <property type="entry name" value="CLPAB_2"/>
    <property type="match status" value="1"/>
</dbReference>
<accession>A0A418VBK5</accession>
<dbReference type="GO" id="GO:0005737">
    <property type="term" value="C:cytoplasm"/>
    <property type="evidence" value="ECO:0007669"/>
    <property type="project" value="TreeGrafter"/>
</dbReference>
<dbReference type="OrthoDB" id="9803641at2"/>
<reference evidence="9 10" key="1">
    <citation type="submission" date="2018-09" db="EMBL/GenBank/DDBJ databases">
        <authorList>
            <person name="Zhu H."/>
        </authorList>
    </citation>
    <scope>NUCLEOTIDE SEQUENCE [LARGE SCALE GENOMIC DNA]</scope>
    <source>
        <strain evidence="9 10">K2S05-167</strain>
    </source>
</reference>
<dbReference type="Pfam" id="PF07724">
    <property type="entry name" value="AAA_2"/>
    <property type="match status" value="1"/>
</dbReference>
<dbReference type="SMART" id="SM01086">
    <property type="entry name" value="ClpB_D2-small"/>
    <property type="match status" value="1"/>
</dbReference>
<keyword evidence="10" id="KW-1185">Reference proteome</keyword>
<feature type="region of interest" description="Disordered" evidence="7">
    <location>
        <begin position="148"/>
        <end position="169"/>
    </location>
</feature>
<dbReference type="InterPro" id="IPR003593">
    <property type="entry name" value="AAA+_ATPase"/>
</dbReference>
<dbReference type="Gene3D" id="1.10.8.60">
    <property type="match status" value="2"/>
</dbReference>
<dbReference type="Gene3D" id="3.40.50.300">
    <property type="entry name" value="P-loop containing nucleotide triphosphate hydrolases"/>
    <property type="match status" value="2"/>
</dbReference>
<dbReference type="GO" id="GO:0016887">
    <property type="term" value="F:ATP hydrolysis activity"/>
    <property type="evidence" value="ECO:0007669"/>
    <property type="project" value="InterPro"/>
</dbReference>
<dbReference type="InterPro" id="IPR036628">
    <property type="entry name" value="Clp_N_dom_sf"/>
</dbReference>
<dbReference type="PROSITE" id="PS51903">
    <property type="entry name" value="CLP_R"/>
    <property type="match status" value="1"/>
</dbReference>
<dbReference type="InterPro" id="IPR041546">
    <property type="entry name" value="ClpA/ClpB_AAA_lid"/>
</dbReference>
<dbReference type="InterPro" id="IPR004176">
    <property type="entry name" value="Clp_R_N"/>
</dbReference>
<feature type="domain" description="Clp R" evidence="8">
    <location>
        <begin position="1"/>
        <end position="146"/>
    </location>
</feature>
<dbReference type="CDD" id="cd19499">
    <property type="entry name" value="RecA-like_ClpB_Hsp104-like"/>
    <property type="match status" value="1"/>
</dbReference>
<dbReference type="InterPro" id="IPR003959">
    <property type="entry name" value="ATPase_AAA_core"/>
</dbReference>
<evidence type="ECO:0000313" key="10">
    <source>
        <dbReference type="Proteomes" id="UP000286287"/>
    </source>
</evidence>
<proteinExistence type="inferred from homology"/>
<dbReference type="PANTHER" id="PTHR11638">
    <property type="entry name" value="ATP-DEPENDENT CLP PROTEASE"/>
    <property type="match status" value="1"/>
</dbReference>
<dbReference type="SUPFAM" id="SSF52540">
    <property type="entry name" value="P-loop containing nucleoside triphosphate hydrolases"/>
    <property type="match status" value="2"/>
</dbReference>
<evidence type="ECO:0000259" key="8">
    <source>
        <dbReference type="PROSITE" id="PS51903"/>
    </source>
</evidence>
<dbReference type="GO" id="GO:0005524">
    <property type="term" value="F:ATP binding"/>
    <property type="evidence" value="ECO:0007669"/>
    <property type="project" value="UniProtKB-KW"/>
</dbReference>
<dbReference type="InterPro" id="IPR027417">
    <property type="entry name" value="P-loop_NTPase"/>
</dbReference>
<keyword evidence="1 5" id="KW-0677">Repeat</keyword>
<sequence length="761" mass="81938">MITEALQEALQRAADLAREAGHEYVTQEHLLYVLLDDPECREALLALGLDVQRLRTRLLDGLDDLEVVPGGAQPDFTLGIHRVVQGAVLQLHASGKGHEQAGGLRVLVELMEEEDSPARAALEGLGVTRLDLLGYLSHGTAKVEGRSRERRVAGVDGVQEPEPEAPAEQNPLEAYASNLTAQARAGEFDPVIGRDTELTRMTHILARRTKNNPVLVGEPGVGKTALAEGLAQRVADGKAPGFLKGAEVYALDLGALLAGTRYRGDFEQRLKGVLAELEGQNAVLFIDELHTLVGAGATEGGSVDAANLLKPALARGTAHGKGLRVLGATTPAELRHLEKDRALWRRFQTVDVPEPSEDDALKILRGLAPRYAEHHGVKYTPDALDAAVRLSSRYLRDRFLPDKAIDVLDEAGAALSSAGKTGKIGVKDIEATVARMARVPVGSVSAEETRSLATLEEDLKGRVYGQDQAVQTVSSAVKLARAGLRDPHKPQGAFLFAGPTGVGKTELARALAARLGLELLRFDMSEYQEAHTVARLIGAPPGYVGFDQGGLLTDAIAKNPHAVLLLDEIEKAHPDVYNIFLQLMDHGTVTDHAGKKVDARGVILIFTTNAGAADASRPALGFSREGRAGEEAEAVKRTFTPEFRNRLDAVIHFRPLSREVMGHVVTKFLNELTAQLTERNVTLTVSEAARARLAELGYDPLMGARPLARVIEERLKRPLADRLLFGELKGGGEAHVDVQGKEFTFDHTPAGARPARKTRPA</sequence>
<dbReference type="PRINTS" id="PR00300">
    <property type="entry name" value="CLPPROTEASEA"/>
</dbReference>
<dbReference type="AlphaFoldDB" id="A0A418VBK5"/>
<name>A0A418VBK5_9DEIO</name>
<dbReference type="RefSeq" id="WP_119766105.1">
    <property type="nucleotide sequence ID" value="NZ_QYUJ01000014.1"/>
</dbReference>
<dbReference type="InterPro" id="IPR050130">
    <property type="entry name" value="ClpA_ClpB"/>
</dbReference>
<evidence type="ECO:0000256" key="1">
    <source>
        <dbReference type="ARBA" id="ARBA00022737"/>
    </source>
</evidence>
<dbReference type="SMART" id="SM00382">
    <property type="entry name" value="AAA"/>
    <property type="match status" value="2"/>
</dbReference>
<dbReference type="EMBL" id="QYUJ01000014">
    <property type="protein sequence ID" value="RJF73372.1"/>
    <property type="molecule type" value="Genomic_DNA"/>
</dbReference>
<evidence type="ECO:0000256" key="6">
    <source>
        <dbReference type="RuleBase" id="RU004432"/>
    </source>
</evidence>
<evidence type="ECO:0000256" key="5">
    <source>
        <dbReference type="PROSITE-ProRule" id="PRU01251"/>
    </source>
</evidence>
<dbReference type="Gene3D" id="1.10.1780.10">
    <property type="entry name" value="Clp, N-terminal domain"/>
    <property type="match status" value="1"/>
</dbReference>
<organism evidence="9 10">
    <name type="scientific">Deinococcus cavernae</name>
    <dbReference type="NCBI Taxonomy" id="2320857"/>
    <lineage>
        <taxon>Bacteria</taxon>
        <taxon>Thermotogati</taxon>
        <taxon>Deinococcota</taxon>
        <taxon>Deinococci</taxon>
        <taxon>Deinococcales</taxon>
        <taxon>Deinococcaceae</taxon>
        <taxon>Deinococcus</taxon>
    </lineage>
</organism>
<dbReference type="Proteomes" id="UP000286287">
    <property type="component" value="Unassembled WGS sequence"/>
</dbReference>
<protein>
    <submittedName>
        <fullName evidence="9">AAA family ATPase</fullName>
    </submittedName>
</protein>
<dbReference type="InterPro" id="IPR001270">
    <property type="entry name" value="ClpA/B"/>
</dbReference>